<comment type="caution">
    <text evidence="1">The sequence shown here is derived from an EMBL/GenBank/DDBJ whole genome shotgun (WGS) entry which is preliminary data.</text>
</comment>
<evidence type="ECO:0000313" key="2">
    <source>
        <dbReference type="Proteomes" id="UP001140560"/>
    </source>
</evidence>
<dbReference type="AlphaFoldDB" id="A0A9W8XZV6"/>
<dbReference type="Gene3D" id="3.30.40.10">
    <property type="entry name" value="Zinc/RING finger domain, C3HC4 (zinc finger)"/>
    <property type="match status" value="1"/>
</dbReference>
<proteinExistence type="predicted"/>
<dbReference type="SUPFAM" id="SSF57850">
    <property type="entry name" value="RING/U-box"/>
    <property type="match status" value="1"/>
</dbReference>
<dbReference type="InterPro" id="IPR013083">
    <property type="entry name" value="Znf_RING/FYVE/PHD"/>
</dbReference>
<evidence type="ECO:0008006" key="3">
    <source>
        <dbReference type="Google" id="ProtNLM"/>
    </source>
</evidence>
<dbReference type="EMBL" id="JAPEUY010000019">
    <property type="protein sequence ID" value="KAJ4363565.1"/>
    <property type="molecule type" value="Genomic_DNA"/>
</dbReference>
<protein>
    <recommendedName>
        <fullName evidence="3">RING-type domain-containing protein</fullName>
    </recommendedName>
</protein>
<sequence>MDPNIPEQLSDWLIEHMMLQYIWDQEHIKRSEFLTIGMRLDAETVGDEYDLDSYRFHLFNTLTKLLEFKGVQIPEWIEGHVSAHLLDAPFIKRLPTWCQTYHSNGMFWNHADPGEFNQAASDTSFEGLSFTPEEFVTAMAAGDDEFLTLAETAPQLDAVILMLHELAVKKVNIPAFLDGHMPPDGGLMLNGVLTCLNTGGVLMNISQALVQISESMNEDALLQHPDMSPPNISHEDAVAFVNSLPDLDIQTIPRQDLRCPLCWADFDEVVDGYNNKPKRAPCCGKWFGTDCLVESLEGTGPLCPLCRQAMPEAMARTVRAD</sequence>
<organism evidence="1 2">
    <name type="scientific">Neocucurbitaria cava</name>
    <dbReference type="NCBI Taxonomy" id="798079"/>
    <lineage>
        <taxon>Eukaryota</taxon>
        <taxon>Fungi</taxon>
        <taxon>Dikarya</taxon>
        <taxon>Ascomycota</taxon>
        <taxon>Pezizomycotina</taxon>
        <taxon>Dothideomycetes</taxon>
        <taxon>Pleosporomycetidae</taxon>
        <taxon>Pleosporales</taxon>
        <taxon>Pleosporineae</taxon>
        <taxon>Cucurbitariaceae</taxon>
        <taxon>Neocucurbitaria</taxon>
    </lineage>
</organism>
<name>A0A9W8XZV6_9PLEO</name>
<gene>
    <name evidence="1" type="ORF">N0V83_009861</name>
</gene>
<accession>A0A9W8XZV6</accession>
<dbReference type="OrthoDB" id="5396564at2759"/>
<keyword evidence="2" id="KW-1185">Reference proteome</keyword>
<evidence type="ECO:0000313" key="1">
    <source>
        <dbReference type="EMBL" id="KAJ4363565.1"/>
    </source>
</evidence>
<dbReference type="Proteomes" id="UP001140560">
    <property type="component" value="Unassembled WGS sequence"/>
</dbReference>
<reference evidence="1" key="1">
    <citation type="submission" date="2022-10" db="EMBL/GenBank/DDBJ databases">
        <title>Tapping the CABI collections for fungal endophytes: first genome assemblies for Collariella, Neodidymelliopsis, Ascochyta clinopodiicola, Didymella pomorum, Didymosphaeria variabile, Neocosmospora piperis and Neocucurbitaria cava.</title>
        <authorList>
            <person name="Hill R."/>
        </authorList>
    </citation>
    <scope>NUCLEOTIDE SEQUENCE</scope>
    <source>
        <strain evidence="1">IMI 356814</strain>
    </source>
</reference>